<dbReference type="Proteomes" id="UP000476696">
    <property type="component" value="Unassembled WGS sequence"/>
</dbReference>
<keyword evidence="1" id="KW-0378">Hydrolase</keyword>
<dbReference type="PANTHER" id="PTHR12631">
    <property type="entry name" value="ALPHA-L-IDURONIDASE"/>
    <property type="match status" value="1"/>
</dbReference>
<dbReference type="SUPFAM" id="SSF51445">
    <property type="entry name" value="(Trans)glycosidases"/>
    <property type="match status" value="1"/>
</dbReference>
<reference evidence="1 2" key="1">
    <citation type="submission" date="2020-01" db="EMBL/GenBank/DDBJ databases">
        <authorList>
            <person name="Lee S.D."/>
        </authorList>
    </citation>
    <scope>NUCLEOTIDE SEQUENCE [LARGE SCALE GENOMIC DNA]</scope>
    <source>
        <strain evidence="1 2">Lac-M11</strain>
    </source>
</reference>
<proteinExistence type="predicted"/>
<organism evidence="1 2">
    <name type="scientific">Rahnella contaminans</name>
    <dbReference type="NCBI Taxonomy" id="2703882"/>
    <lineage>
        <taxon>Bacteria</taxon>
        <taxon>Pseudomonadati</taxon>
        <taxon>Pseudomonadota</taxon>
        <taxon>Gammaproteobacteria</taxon>
        <taxon>Enterobacterales</taxon>
        <taxon>Yersiniaceae</taxon>
        <taxon>Rahnella</taxon>
    </lineage>
</organism>
<keyword evidence="2" id="KW-1185">Reference proteome</keyword>
<dbReference type="PANTHER" id="PTHR12631:SF10">
    <property type="entry name" value="BETA-XYLOSIDASE-LIKE PROTEIN-RELATED"/>
    <property type="match status" value="1"/>
</dbReference>
<dbReference type="Gene3D" id="3.20.20.80">
    <property type="entry name" value="Glycosidases"/>
    <property type="match status" value="1"/>
</dbReference>
<gene>
    <name evidence="1" type="ORF">GW579_11295</name>
</gene>
<evidence type="ECO:0000313" key="1">
    <source>
        <dbReference type="EMBL" id="NGX87668.1"/>
    </source>
</evidence>
<protein>
    <submittedName>
        <fullName evidence="1">Glycoside hydrolase family 5 protein</fullName>
    </submittedName>
</protein>
<reference evidence="1 2" key="2">
    <citation type="submission" date="2020-03" db="EMBL/GenBank/DDBJ databases">
        <title>Rahnella aceri sp. nov., isoated from traditional Jeju Makgeolli.</title>
        <authorList>
            <person name="Kim I.S."/>
            <person name="Jeon D."/>
        </authorList>
    </citation>
    <scope>NUCLEOTIDE SEQUENCE [LARGE SCALE GENOMIC DNA]</scope>
    <source>
        <strain evidence="1 2">Lac-M11</strain>
    </source>
</reference>
<dbReference type="AlphaFoldDB" id="A0A6M2B3F7"/>
<dbReference type="RefSeq" id="WP_165059126.1">
    <property type="nucleotide sequence ID" value="NZ_JAADJS010000002.1"/>
</dbReference>
<sequence length="341" mass="38764">MINKVMRWGVNVTLIVPFVLLSINQALAFNVGVGVHPDGFYGTPEEFISLMKKYDINSLRTDYKWDSVEKVKGQYSAPNSKTEKVLDIAYQNGINPVVILDYGNELYGKGKPITDEQVSAFSNYAAWTVEHFKGKASVFEIWNEWSNRVEPGANNDESAKNYVKLVEVVSKVIKKENPQATVIAGSFNPMDYIDIRWGKEIVKLGILDYIDGLSVHPYTWGSKRASIPEFNIKMLDKTQQDLMVLAKRTSPIPLYITEMGFPTSDKKPVLTQQEIADYAYKYILLAKTKPYIKGVWWYDFINDGNNKNYREHNFGILNRDLSEKSTADAIKNASKSISIEK</sequence>
<accession>A0A6M2B3F7</accession>
<name>A0A6M2B3F7_9GAMM</name>
<dbReference type="EMBL" id="JAADJS010000002">
    <property type="protein sequence ID" value="NGX87668.1"/>
    <property type="molecule type" value="Genomic_DNA"/>
</dbReference>
<dbReference type="GO" id="GO:0004553">
    <property type="term" value="F:hydrolase activity, hydrolyzing O-glycosyl compounds"/>
    <property type="evidence" value="ECO:0007669"/>
    <property type="project" value="TreeGrafter"/>
</dbReference>
<evidence type="ECO:0000313" key="2">
    <source>
        <dbReference type="Proteomes" id="UP000476696"/>
    </source>
</evidence>
<dbReference type="InterPro" id="IPR017853">
    <property type="entry name" value="GH"/>
</dbReference>
<comment type="caution">
    <text evidence="1">The sequence shown here is derived from an EMBL/GenBank/DDBJ whole genome shotgun (WGS) entry which is preliminary data.</text>
</comment>
<dbReference type="InterPro" id="IPR051923">
    <property type="entry name" value="Glycosyl_Hydrolase_39"/>
</dbReference>